<dbReference type="InterPro" id="IPR013785">
    <property type="entry name" value="Aldolase_TIM"/>
</dbReference>
<organism evidence="19 20">
    <name type="scientific">Xenorhabdus innexi</name>
    <dbReference type="NCBI Taxonomy" id="290109"/>
    <lineage>
        <taxon>Bacteria</taxon>
        <taxon>Pseudomonadati</taxon>
        <taxon>Pseudomonadota</taxon>
        <taxon>Gammaproteobacteria</taxon>
        <taxon>Enterobacterales</taxon>
        <taxon>Morganellaceae</taxon>
        <taxon>Xenorhabdus</taxon>
    </lineage>
</organism>
<name>A0A1N6MZ43_9GAMM</name>
<comment type="subunit">
    <text evidence="11 13">Homotetramer; dimer of dimers.</text>
</comment>
<evidence type="ECO:0000313" key="19">
    <source>
        <dbReference type="EMBL" id="SIP74044.1"/>
    </source>
</evidence>
<dbReference type="OrthoDB" id="9782828at2"/>
<gene>
    <name evidence="13 19" type="primary">dapA</name>
    <name evidence="18" type="ORF">Xinn_02955</name>
    <name evidence="19" type="ORF">XIS1_490041</name>
</gene>
<dbReference type="NCBIfam" id="TIGR00674">
    <property type="entry name" value="dapA"/>
    <property type="match status" value="1"/>
</dbReference>
<dbReference type="CDD" id="cd00950">
    <property type="entry name" value="DHDPS"/>
    <property type="match status" value="1"/>
</dbReference>
<dbReference type="InterPro" id="IPR020625">
    <property type="entry name" value="Schiff_base-form_aldolases_AS"/>
</dbReference>
<dbReference type="SMART" id="SM01130">
    <property type="entry name" value="DHDPS"/>
    <property type="match status" value="1"/>
</dbReference>
<reference evidence="19" key="2">
    <citation type="submission" date="2016-12" db="EMBL/GenBank/DDBJ databases">
        <authorList>
            <person name="Song W.-J."/>
            <person name="Kurnit D.M."/>
        </authorList>
    </citation>
    <scope>NUCLEOTIDE SEQUENCE [LARGE SCALE GENOMIC DNA]</scope>
    <source>
        <strain evidence="19">HGB1681</strain>
    </source>
</reference>
<feature type="site" description="L-lysine inhibitor binding; via carbonyl oxygen" evidence="17">
    <location>
        <position position="55"/>
    </location>
</feature>
<evidence type="ECO:0000256" key="2">
    <source>
        <dbReference type="ARBA" id="ARBA00005120"/>
    </source>
</evidence>
<dbReference type="UniPathway" id="UPA00034">
    <property type="reaction ID" value="UER00017"/>
</dbReference>
<dbReference type="Pfam" id="PF00701">
    <property type="entry name" value="DHDPS"/>
    <property type="match status" value="1"/>
</dbReference>
<dbReference type="GO" id="GO:0008840">
    <property type="term" value="F:4-hydroxy-tetrahydrodipicolinate synthase activity"/>
    <property type="evidence" value="ECO:0007669"/>
    <property type="project" value="UniProtKB-UniRule"/>
</dbReference>
<dbReference type="EMBL" id="FTLG01000191">
    <property type="protein sequence ID" value="SIP74044.1"/>
    <property type="molecule type" value="Genomic_DNA"/>
</dbReference>
<comment type="similarity">
    <text evidence="3 13 14">Belongs to the DapA family.</text>
</comment>
<keyword evidence="5 13" id="KW-0963">Cytoplasm</keyword>
<dbReference type="EC" id="4.3.3.7" evidence="4 13"/>
<dbReference type="AlphaFoldDB" id="A0A1N6MZ43"/>
<dbReference type="PRINTS" id="PR00146">
    <property type="entry name" value="DHPICSNTHASE"/>
</dbReference>
<evidence type="ECO:0000256" key="9">
    <source>
        <dbReference type="ARBA" id="ARBA00023239"/>
    </source>
</evidence>
<dbReference type="GO" id="GO:0005829">
    <property type="term" value="C:cytosol"/>
    <property type="evidence" value="ECO:0007669"/>
    <property type="project" value="TreeGrafter"/>
</dbReference>
<dbReference type="GO" id="GO:0019877">
    <property type="term" value="P:diaminopimelate biosynthetic process"/>
    <property type="evidence" value="ECO:0007669"/>
    <property type="project" value="UniProtKB-UniRule"/>
</dbReference>
<feature type="active site" description="Proton donor/acceptor" evidence="13 15">
    <location>
        <position position="139"/>
    </location>
</feature>
<evidence type="ECO:0000256" key="14">
    <source>
        <dbReference type="PIRNR" id="PIRNR001365"/>
    </source>
</evidence>
<feature type="binding site" evidence="13 16">
    <location>
        <position position="210"/>
    </location>
    <ligand>
        <name>pyruvate</name>
        <dbReference type="ChEBI" id="CHEBI:15361"/>
    </ligand>
</feature>
<keyword evidence="8 13" id="KW-0457">Lysine biosynthesis</keyword>
<comment type="caution">
    <text evidence="13">Was originally thought to be a dihydrodipicolinate synthase (DHDPS), catalyzing the condensation of (S)-aspartate-beta-semialdehyde [(S)-ASA] and pyruvate to dihydrodipicolinate (DHDP). However, it was shown in E.coli that the product of the enzymatic reaction is not dihydrodipicolinate but in fact (4S)-4-hydroxy-2,3,4,5-tetrahydro-(2S)-dipicolinic acid (HTPA), and that the consecutive dehydration reaction leading to DHDP is not spontaneous but catalyzed by DapB.</text>
</comment>
<keyword evidence="10 13" id="KW-0704">Schiff base</keyword>
<sequence>MESGHFDFTGSMVAIITPMDSTGRVDKHSLKKLVDYHVASGTASIISVGTTGECATLNHDEHVDVVMTTLELADGRIPVIAGTGANATAEAISLTRCFENTEVVGCLSVTPYYNKPSQEGLYQHYKAIAENTDLPQILYNVPSRTGCDLLPSTVARLAKLKNIVAIKEATGNLSRVSQIQELVNDESFILLSGDDASFLDFMYLGGKGTISVTANVAAAEMAQICELASRGEFAKARSLNSSLQELHHKLFVEPSPAPAKWACHKLGLIASDTLRLPMIPLTQEGQISVENALKMAGLL</sequence>
<feature type="binding site" evidence="13 16">
    <location>
        <position position="51"/>
    </location>
    <ligand>
        <name>pyruvate</name>
        <dbReference type="ChEBI" id="CHEBI:15361"/>
    </ligand>
</feature>
<dbReference type="RefSeq" id="WP_086953468.1">
    <property type="nucleotide sequence ID" value="NZ_CAWNQC010000239.1"/>
</dbReference>
<dbReference type="Proteomes" id="UP000196435">
    <property type="component" value="Unassembled WGS sequence"/>
</dbReference>
<feature type="site" description="Part of a proton relay during catalysis" evidence="13 17">
    <location>
        <position position="113"/>
    </location>
</feature>
<feature type="site" description="L-lysine inhibitor binding" evidence="17">
    <location>
        <position position="112"/>
    </location>
</feature>
<dbReference type="EMBL" id="NIBU01000041">
    <property type="protein sequence ID" value="PHM31246.1"/>
    <property type="molecule type" value="Genomic_DNA"/>
</dbReference>
<evidence type="ECO:0000313" key="18">
    <source>
        <dbReference type="EMBL" id="PHM31246.1"/>
    </source>
</evidence>
<reference evidence="20" key="1">
    <citation type="submission" date="2016-12" db="EMBL/GenBank/DDBJ databases">
        <authorList>
            <person name="Gaudriault S."/>
        </authorList>
    </citation>
    <scope>NUCLEOTIDE SEQUENCE [LARGE SCALE GENOMIC DNA]</scope>
    <source>
        <strain evidence="20">HGB1681 (deposited as PTA-6826 in the American Type Culture Collection)</strain>
    </source>
</reference>
<evidence type="ECO:0000256" key="4">
    <source>
        <dbReference type="ARBA" id="ARBA00012086"/>
    </source>
</evidence>
<dbReference type="PANTHER" id="PTHR12128:SF66">
    <property type="entry name" value="4-HYDROXY-2-OXOGLUTARATE ALDOLASE, MITOCHONDRIAL"/>
    <property type="match status" value="1"/>
</dbReference>
<comment type="subcellular location">
    <subcellularLocation>
        <location evidence="13">Cytoplasm</location>
    </subcellularLocation>
</comment>
<feature type="site" description="L-lysine inhibitor binding" evidence="17">
    <location>
        <position position="86"/>
    </location>
</feature>
<comment type="function">
    <text evidence="1 13">Catalyzes the condensation of (S)-aspartate-beta-semialdehyde [(S)-ASA] and pyruvate to 4-hydroxy-tetrahydrodipicolinate (HTPA).</text>
</comment>
<evidence type="ECO:0000256" key="6">
    <source>
        <dbReference type="ARBA" id="ARBA00022605"/>
    </source>
</evidence>
<dbReference type="Proteomes" id="UP000224871">
    <property type="component" value="Unassembled WGS sequence"/>
</dbReference>
<comment type="pathway">
    <text evidence="2 13">Amino-acid biosynthesis; L-lysine biosynthesis via DAP pathway; (S)-tetrahydrodipicolinate from L-aspartate: step 3/4.</text>
</comment>
<dbReference type="SUPFAM" id="SSF51569">
    <property type="entry name" value="Aldolase"/>
    <property type="match status" value="1"/>
</dbReference>
<evidence type="ECO:0000313" key="21">
    <source>
        <dbReference type="Proteomes" id="UP000224871"/>
    </source>
</evidence>
<evidence type="ECO:0000256" key="16">
    <source>
        <dbReference type="PIRSR" id="PIRSR001365-2"/>
    </source>
</evidence>
<evidence type="ECO:0000256" key="13">
    <source>
        <dbReference type="HAMAP-Rule" id="MF_00418"/>
    </source>
</evidence>
<evidence type="ECO:0000256" key="3">
    <source>
        <dbReference type="ARBA" id="ARBA00007592"/>
    </source>
</evidence>
<dbReference type="PANTHER" id="PTHR12128">
    <property type="entry name" value="DIHYDRODIPICOLINATE SYNTHASE"/>
    <property type="match status" value="1"/>
</dbReference>
<reference evidence="18 21" key="3">
    <citation type="journal article" date="2017" name="Nat. Microbiol.">
        <title>Natural product diversity associated with the nematode symbionts Photorhabdus and Xenorhabdus.</title>
        <authorList>
            <person name="Tobias N.J."/>
            <person name="Wolff H."/>
            <person name="Djahanschiri B."/>
            <person name="Grundmann F."/>
            <person name="Kronenwerth M."/>
            <person name="Shi Y.M."/>
            <person name="Simonyi S."/>
            <person name="Grun P."/>
            <person name="Shapiro-Ilan D."/>
            <person name="Pidot S.J."/>
            <person name="Stinear T.P."/>
            <person name="Ebersberger I."/>
            <person name="Bode H.B."/>
        </authorList>
    </citation>
    <scope>NUCLEOTIDE SEQUENCE [LARGE SCALE GENOMIC DNA]</scope>
    <source>
        <strain evidence="18 21">DSM 16336</strain>
    </source>
</reference>
<dbReference type="Gene3D" id="3.20.20.70">
    <property type="entry name" value="Aldolase class I"/>
    <property type="match status" value="1"/>
</dbReference>
<dbReference type="HAMAP" id="MF_00418">
    <property type="entry name" value="DapA"/>
    <property type="match status" value="1"/>
</dbReference>
<evidence type="ECO:0000256" key="1">
    <source>
        <dbReference type="ARBA" id="ARBA00003294"/>
    </source>
</evidence>
<evidence type="ECO:0000256" key="12">
    <source>
        <dbReference type="ARBA" id="ARBA00047836"/>
    </source>
</evidence>
<keyword evidence="7 13" id="KW-0220">Diaminopimelate biosynthesis</keyword>
<comment type="catalytic activity">
    <reaction evidence="12 13">
        <text>L-aspartate 4-semialdehyde + pyruvate = (2S,4S)-4-hydroxy-2,3,4,5-tetrahydrodipicolinate + H2O + H(+)</text>
        <dbReference type="Rhea" id="RHEA:34171"/>
        <dbReference type="ChEBI" id="CHEBI:15361"/>
        <dbReference type="ChEBI" id="CHEBI:15377"/>
        <dbReference type="ChEBI" id="CHEBI:15378"/>
        <dbReference type="ChEBI" id="CHEBI:67139"/>
        <dbReference type="ChEBI" id="CHEBI:537519"/>
        <dbReference type="EC" id="4.3.3.7"/>
    </reaction>
</comment>
<dbReference type="GO" id="GO:0009089">
    <property type="term" value="P:lysine biosynthetic process via diaminopimelate"/>
    <property type="evidence" value="ECO:0007669"/>
    <property type="project" value="UniProtKB-UniRule"/>
</dbReference>
<accession>A0A1N6MZ43</accession>
<evidence type="ECO:0000256" key="10">
    <source>
        <dbReference type="ARBA" id="ARBA00023270"/>
    </source>
</evidence>
<dbReference type="PROSITE" id="PS00666">
    <property type="entry name" value="DHDPS_2"/>
    <property type="match status" value="1"/>
</dbReference>
<dbReference type="FunFam" id="3.20.20.70:FF:000046">
    <property type="entry name" value="4-hydroxy-tetrahydrodipicolinate synthase"/>
    <property type="match status" value="1"/>
</dbReference>
<dbReference type="InterPro" id="IPR005263">
    <property type="entry name" value="DapA"/>
</dbReference>
<keyword evidence="21" id="KW-1185">Reference proteome</keyword>
<evidence type="ECO:0000256" key="11">
    <source>
        <dbReference type="ARBA" id="ARBA00044762"/>
    </source>
</evidence>
<feature type="site" description="Part of a proton relay during catalysis" evidence="13 17">
    <location>
        <position position="50"/>
    </location>
</feature>
<keyword evidence="9 13" id="KW-0456">Lyase</keyword>
<proteinExistence type="inferred from homology"/>
<feature type="active site" description="Schiff-base intermediate with substrate" evidence="13 15">
    <location>
        <position position="167"/>
    </location>
</feature>
<dbReference type="PIRSF" id="PIRSF001365">
    <property type="entry name" value="DHDPS"/>
    <property type="match status" value="1"/>
</dbReference>
<evidence type="ECO:0000256" key="7">
    <source>
        <dbReference type="ARBA" id="ARBA00022915"/>
    </source>
</evidence>
<evidence type="ECO:0000313" key="20">
    <source>
        <dbReference type="Proteomes" id="UP000196435"/>
    </source>
</evidence>
<protein>
    <recommendedName>
        <fullName evidence="4 13">4-hydroxy-tetrahydrodipicolinate synthase</fullName>
        <shortName evidence="13">HTPA synthase</shortName>
        <ecNumber evidence="4 13">4.3.3.7</ecNumber>
    </recommendedName>
</protein>
<feature type="site" description="L-lysine inhibitor binding" evidence="17">
    <location>
        <position position="90"/>
    </location>
</feature>
<evidence type="ECO:0000256" key="17">
    <source>
        <dbReference type="PIRSR" id="PIRSR001365-3"/>
    </source>
</evidence>
<evidence type="ECO:0000256" key="5">
    <source>
        <dbReference type="ARBA" id="ARBA00022490"/>
    </source>
</evidence>
<dbReference type="InterPro" id="IPR002220">
    <property type="entry name" value="DapA-like"/>
</dbReference>
<evidence type="ECO:0000256" key="15">
    <source>
        <dbReference type="PIRSR" id="PIRSR001365-1"/>
    </source>
</evidence>
<keyword evidence="6 13" id="KW-0028">Amino-acid biosynthesis</keyword>
<evidence type="ECO:0000256" key="8">
    <source>
        <dbReference type="ARBA" id="ARBA00023154"/>
    </source>
</evidence>